<comment type="caution">
    <text evidence="2">The sequence shown here is derived from an EMBL/GenBank/DDBJ whole genome shotgun (WGS) entry which is preliminary data.</text>
</comment>
<proteinExistence type="predicted"/>
<dbReference type="AlphaFoldDB" id="A0A8H4EIY1"/>
<gene>
    <name evidence="2" type="ORF">F8M41_021511</name>
</gene>
<sequence length="843" mass="98351">MGKEKEFTFEINGVRLIKWFRPDEKLDNVREQLAASAERNDWNSEKLFFKHNEIPISHKDETNYKLEKIQSRNVIFVENFMKKITAYIDGIVFTLSLDPGDKLSTIRSTLSNKFSETFPNSDFNFRWKDGKAVDRREEFSNNLEEILTDGNELYISILKESEITIYSSHSGVFKSFILTLDKRKFLTKIRKELESISKENYYYMCSDCCFLNQNKALIPKSEEDKFTLGQILLIDKGRDILNIHREHDNDDYDLIKRMRNKYGYGFITRNGSVNKAECRAFTFTENPKHYNHQILRGGYDEERLICKNEFHELCKRNFIIFGNVTTILPWVSVFFGINRNVSLDKLRKYETATEYKCTKMRRVSINVSKNRISVTKEFKGDVENALKENDQDIRVSKLKDIAERYGYFYADTIYFGGVIVEKIEQTNHLDESVNTKTHNLAAGINSKLANAGLDVTLESVQNTRMETDNTKSHLTIKGGDESKFKPDDYQDWINSLKDPETWDIIEYHGIHSIFSLLDSELQSRVLKSLGKRVLKTKVDEIHYSTENEQYVHQLAGDLEDIYNIRDCQIFTTIMKEKVDRHIFSSYVSYDGSFDKPIIIINRAPSNRRPRSKYITIRIGWIVVGYPRNTFDFDLSNQIVIESEKYESNQDFVINLQFRNRYVLTTCVFDQTETLQEDTSTSGMSLISDISQSNIRECKLVVGSFFSPSQSSACLFAYCSKTGKKQMTQQNNPFLQNLKLFICTINTRCQHFPESMVTWKRLGIMKFSRTLRSETAQININEETNQTNTRPIFVNNIIDDNFLDNYHGIINVASNHFQYRILNESSFKMSKSKLFCICFTPEND</sequence>
<dbReference type="OrthoDB" id="2338404at2759"/>
<dbReference type="EMBL" id="WTPW01000632">
    <property type="protein sequence ID" value="KAF0492914.1"/>
    <property type="molecule type" value="Genomic_DNA"/>
</dbReference>
<dbReference type="InterPro" id="IPR054586">
    <property type="entry name" value="MACPF_1_fungal"/>
</dbReference>
<evidence type="ECO:0000313" key="2">
    <source>
        <dbReference type="EMBL" id="KAF0492914.1"/>
    </source>
</evidence>
<dbReference type="Pfam" id="PF22693">
    <property type="entry name" value="MACPF_1"/>
    <property type="match status" value="1"/>
</dbReference>
<keyword evidence="3" id="KW-1185">Reference proteome</keyword>
<protein>
    <submittedName>
        <fullName evidence="2">Hsp70 family protein</fullName>
    </submittedName>
</protein>
<evidence type="ECO:0000259" key="1">
    <source>
        <dbReference type="Pfam" id="PF22693"/>
    </source>
</evidence>
<reference evidence="2 3" key="1">
    <citation type="journal article" date="2019" name="Environ. Microbiol.">
        <title>At the nexus of three kingdoms: the genome of the mycorrhizal fungus Gigaspora margarita provides insights into plant, endobacterial and fungal interactions.</title>
        <authorList>
            <person name="Venice F."/>
            <person name="Ghignone S."/>
            <person name="Salvioli di Fossalunga A."/>
            <person name="Amselem J."/>
            <person name="Novero M."/>
            <person name="Xianan X."/>
            <person name="Sedzielewska Toro K."/>
            <person name="Morin E."/>
            <person name="Lipzen A."/>
            <person name="Grigoriev I.V."/>
            <person name="Henrissat B."/>
            <person name="Martin F.M."/>
            <person name="Bonfante P."/>
        </authorList>
    </citation>
    <scope>NUCLEOTIDE SEQUENCE [LARGE SCALE GENOMIC DNA]</scope>
    <source>
        <strain evidence="2 3">BEG34</strain>
    </source>
</reference>
<dbReference type="Proteomes" id="UP000439903">
    <property type="component" value="Unassembled WGS sequence"/>
</dbReference>
<accession>A0A8H4EIY1</accession>
<name>A0A8H4EIY1_GIGMA</name>
<organism evidence="2 3">
    <name type="scientific">Gigaspora margarita</name>
    <dbReference type="NCBI Taxonomy" id="4874"/>
    <lineage>
        <taxon>Eukaryota</taxon>
        <taxon>Fungi</taxon>
        <taxon>Fungi incertae sedis</taxon>
        <taxon>Mucoromycota</taxon>
        <taxon>Glomeromycotina</taxon>
        <taxon>Glomeromycetes</taxon>
        <taxon>Diversisporales</taxon>
        <taxon>Gigasporaceae</taxon>
        <taxon>Gigaspora</taxon>
    </lineage>
</organism>
<feature type="domain" description="MACPF-like" evidence="1">
    <location>
        <begin position="325"/>
        <end position="525"/>
    </location>
</feature>
<evidence type="ECO:0000313" key="3">
    <source>
        <dbReference type="Proteomes" id="UP000439903"/>
    </source>
</evidence>